<organism evidence="2 3">
    <name type="scientific">candidate division TA06 bacterium DG_24</name>
    <dbReference type="NCBI Taxonomy" id="1703770"/>
    <lineage>
        <taxon>Bacteria</taxon>
        <taxon>Bacteria division TA06</taxon>
    </lineage>
</organism>
<evidence type="ECO:0000256" key="1">
    <source>
        <dbReference type="SAM" id="Phobius"/>
    </source>
</evidence>
<comment type="caution">
    <text evidence="2">The sequence shown here is derived from an EMBL/GenBank/DDBJ whole genome shotgun (WGS) entry which is preliminary data.</text>
</comment>
<feature type="transmembrane region" description="Helical" evidence="1">
    <location>
        <begin position="106"/>
        <end position="125"/>
    </location>
</feature>
<dbReference type="Proteomes" id="UP000052008">
    <property type="component" value="Unassembled WGS sequence"/>
</dbReference>
<dbReference type="EMBL" id="LIZS01000004">
    <property type="protein sequence ID" value="KPJ54376.1"/>
    <property type="molecule type" value="Genomic_DNA"/>
</dbReference>
<keyword evidence="1" id="KW-0472">Membrane</keyword>
<feature type="transmembrane region" description="Helical" evidence="1">
    <location>
        <begin position="69"/>
        <end position="94"/>
    </location>
</feature>
<protein>
    <submittedName>
        <fullName evidence="2">Uncharacterized protein</fullName>
    </submittedName>
</protein>
<keyword evidence="1" id="KW-1133">Transmembrane helix</keyword>
<keyword evidence="1" id="KW-0812">Transmembrane</keyword>
<name>A0A0S7WW29_UNCT6</name>
<evidence type="ECO:0000313" key="2">
    <source>
        <dbReference type="EMBL" id="KPJ54376.1"/>
    </source>
</evidence>
<evidence type="ECO:0000313" key="3">
    <source>
        <dbReference type="Proteomes" id="UP000052008"/>
    </source>
</evidence>
<dbReference type="AlphaFoldDB" id="A0A0S7WW29"/>
<sequence>MFAGLKPFFKRFGKVIAVWLLIAAFITVGLLSGLDKKVIAIGVVVAGLLTQAFSGLLILVGAVPLVGPLIVNIVTLPFFLLVNGIAYLVTFLAIKRGYKVDVLKTRILVSAFLVGIIVGFIVGRLI</sequence>
<reference evidence="2 3" key="1">
    <citation type="journal article" date="2015" name="Microbiome">
        <title>Genomic resolution of linkages in carbon, nitrogen, and sulfur cycling among widespread estuary sediment bacteria.</title>
        <authorList>
            <person name="Baker B.J."/>
            <person name="Lazar C.S."/>
            <person name="Teske A.P."/>
            <person name="Dick G.J."/>
        </authorList>
    </citation>
    <scope>NUCLEOTIDE SEQUENCE [LARGE SCALE GENOMIC DNA]</scope>
    <source>
        <strain evidence="2">DG_24</strain>
    </source>
</reference>
<dbReference type="STRING" id="1703770.AMJ39_01105"/>
<gene>
    <name evidence="2" type="ORF">AMJ39_01105</name>
</gene>
<feature type="transmembrane region" description="Helical" evidence="1">
    <location>
        <begin position="12"/>
        <end position="31"/>
    </location>
</feature>
<proteinExistence type="predicted"/>
<feature type="transmembrane region" description="Helical" evidence="1">
    <location>
        <begin position="38"/>
        <end position="63"/>
    </location>
</feature>
<accession>A0A0S7WW29</accession>